<sequence length="371" mass="41911">MKLLVIFLGICSLMSCNPNVSSDPNDYIKKTYGHWIKETNGEVMLDPQPSGLAYWRGKLLTVSDRSAHESQRLRLRAIDSRTAELSGPDMQITLSAQAKLSCFADYVSGNPDLEALTVDPDDDSVFYLVTEDASDAEPLTEQCHEKYHETGSTDYPSLLLRLAIQADQKLSITHIKPIQFNPDMQVGNFPNDGFEGLTFGQNRTLYLAMEKDQQKQARVFSLVLDKEFWATDDYAKVTDVGLKLPKFKNGNHPINGMDYYQTAAGKEFLILAARNDQKLWVADLSGQKDTKIVPLEFYAEIIGGHGVCKDYEETDNISIEGVAVIDETLWMVNDPWKAVYLNNIRCPQNKRNYQKFAPLLFSLPIQASWFE</sequence>
<dbReference type="Pfam" id="PF13449">
    <property type="entry name" value="Phytase-like"/>
    <property type="match status" value="1"/>
</dbReference>
<dbReference type="InterPro" id="IPR027372">
    <property type="entry name" value="Phytase-like_dom"/>
</dbReference>
<proteinExistence type="predicted"/>
<name>A0ABS9D3I0_9ALTE</name>
<organism evidence="2 3">
    <name type="scientific">Paraglaciecola algarum</name>
    <dbReference type="NCBI Taxonomy" id="3050085"/>
    <lineage>
        <taxon>Bacteria</taxon>
        <taxon>Pseudomonadati</taxon>
        <taxon>Pseudomonadota</taxon>
        <taxon>Gammaproteobacteria</taxon>
        <taxon>Alteromonadales</taxon>
        <taxon>Alteromonadaceae</taxon>
        <taxon>Paraglaciecola</taxon>
    </lineage>
</organism>
<reference evidence="2 3" key="1">
    <citation type="submission" date="2022-01" db="EMBL/GenBank/DDBJ databases">
        <title>Paraglaciecola sp. G1-23.</title>
        <authorList>
            <person name="Jin M.S."/>
            <person name="Han D.M."/>
            <person name="Kim H.M."/>
            <person name="Jeon C.O."/>
        </authorList>
    </citation>
    <scope>NUCLEOTIDE SEQUENCE [LARGE SCALE GENOMIC DNA]</scope>
    <source>
        <strain evidence="2 3">G1-23</strain>
    </source>
</reference>
<feature type="domain" description="Phytase-like" evidence="1">
    <location>
        <begin position="50"/>
        <end position="239"/>
    </location>
</feature>
<protein>
    <submittedName>
        <fullName evidence="2">Esterase-like activity of phytase family protein</fullName>
    </submittedName>
</protein>
<dbReference type="PROSITE" id="PS51257">
    <property type="entry name" value="PROKAR_LIPOPROTEIN"/>
    <property type="match status" value="1"/>
</dbReference>
<comment type="caution">
    <text evidence="2">The sequence shown here is derived from an EMBL/GenBank/DDBJ whole genome shotgun (WGS) entry which is preliminary data.</text>
</comment>
<dbReference type="Proteomes" id="UP001521137">
    <property type="component" value="Unassembled WGS sequence"/>
</dbReference>
<dbReference type="EMBL" id="JAKGAS010000002">
    <property type="protein sequence ID" value="MCF2947305.1"/>
    <property type="molecule type" value="Genomic_DNA"/>
</dbReference>
<gene>
    <name evidence="2" type="ORF">L0668_04240</name>
</gene>
<evidence type="ECO:0000259" key="1">
    <source>
        <dbReference type="Pfam" id="PF13449"/>
    </source>
</evidence>
<accession>A0ABS9D3I0</accession>
<evidence type="ECO:0000313" key="3">
    <source>
        <dbReference type="Proteomes" id="UP001521137"/>
    </source>
</evidence>
<evidence type="ECO:0000313" key="2">
    <source>
        <dbReference type="EMBL" id="MCF2947305.1"/>
    </source>
</evidence>
<dbReference type="RefSeq" id="WP_235310835.1">
    <property type="nucleotide sequence ID" value="NZ_JAKGAS010000002.1"/>
</dbReference>
<keyword evidence="3" id="KW-1185">Reference proteome</keyword>